<protein>
    <submittedName>
        <fullName evidence="2">Uncharacterized protein</fullName>
    </submittedName>
</protein>
<organism evidence="2 3">
    <name type="scientific">Aulographum hederae CBS 113979</name>
    <dbReference type="NCBI Taxonomy" id="1176131"/>
    <lineage>
        <taxon>Eukaryota</taxon>
        <taxon>Fungi</taxon>
        <taxon>Dikarya</taxon>
        <taxon>Ascomycota</taxon>
        <taxon>Pezizomycotina</taxon>
        <taxon>Dothideomycetes</taxon>
        <taxon>Pleosporomycetidae</taxon>
        <taxon>Aulographales</taxon>
        <taxon>Aulographaceae</taxon>
    </lineage>
</organism>
<dbReference type="AlphaFoldDB" id="A0A6G1H5Y7"/>
<gene>
    <name evidence="2" type="ORF">K402DRAFT_313916</name>
</gene>
<feature type="region of interest" description="Disordered" evidence="1">
    <location>
        <begin position="1"/>
        <end position="60"/>
    </location>
</feature>
<proteinExistence type="predicted"/>
<accession>A0A6G1H5Y7</accession>
<reference evidence="2" key="1">
    <citation type="journal article" date="2020" name="Stud. Mycol.">
        <title>101 Dothideomycetes genomes: a test case for predicting lifestyles and emergence of pathogens.</title>
        <authorList>
            <person name="Haridas S."/>
            <person name="Albert R."/>
            <person name="Binder M."/>
            <person name="Bloem J."/>
            <person name="Labutti K."/>
            <person name="Salamov A."/>
            <person name="Andreopoulos B."/>
            <person name="Baker S."/>
            <person name="Barry K."/>
            <person name="Bills G."/>
            <person name="Bluhm B."/>
            <person name="Cannon C."/>
            <person name="Castanera R."/>
            <person name="Culley D."/>
            <person name="Daum C."/>
            <person name="Ezra D."/>
            <person name="Gonzalez J."/>
            <person name="Henrissat B."/>
            <person name="Kuo A."/>
            <person name="Liang C."/>
            <person name="Lipzen A."/>
            <person name="Lutzoni F."/>
            <person name="Magnuson J."/>
            <person name="Mondo S."/>
            <person name="Nolan M."/>
            <person name="Ohm R."/>
            <person name="Pangilinan J."/>
            <person name="Park H.-J."/>
            <person name="Ramirez L."/>
            <person name="Alfaro M."/>
            <person name="Sun H."/>
            <person name="Tritt A."/>
            <person name="Yoshinaga Y."/>
            <person name="Zwiers L.-H."/>
            <person name="Turgeon B."/>
            <person name="Goodwin S."/>
            <person name="Spatafora J."/>
            <person name="Crous P."/>
            <person name="Grigoriev I."/>
        </authorList>
    </citation>
    <scope>NUCLEOTIDE SEQUENCE</scope>
    <source>
        <strain evidence="2">CBS 113979</strain>
    </source>
</reference>
<feature type="compositionally biased region" description="Basic and acidic residues" evidence="1">
    <location>
        <begin position="46"/>
        <end position="60"/>
    </location>
</feature>
<feature type="region of interest" description="Disordered" evidence="1">
    <location>
        <begin position="155"/>
        <end position="184"/>
    </location>
</feature>
<feature type="compositionally biased region" description="Low complexity" evidence="1">
    <location>
        <begin position="20"/>
        <end position="31"/>
    </location>
</feature>
<evidence type="ECO:0000256" key="1">
    <source>
        <dbReference type="SAM" id="MobiDB-lite"/>
    </source>
</evidence>
<evidence type="ECO:0000313" key="3">
    <source>
        <dbReference type="Proteomes" id="UP000800041"/>
    </source>
</evidence>
<feature type="compositionally biased region" description="Basic and acidic residues" evidence="1">
    <location>
        <begin position="1"/>
        <end position="19"/>
    </location>
</feature>
<feature type="non-terminal residue" evidence="2">
    <location>
        <position position="1"/>
    </location>
</feature>
<dbReference type="EMBL" id="ML977148">
    <property type="protein sequence ID" value="KAF1988467.1"/>
    <property type="molecule type" value="Genomic_DNA"/>
</dbReference>
<sequence length="184" mass="18665">EKPEQKSEGPSDEEVRQESSKAAQSAIAAQNKAKELSQAAAGAGDPEERQKLLNEALEKEMESESFGKTAKYLTSGSFQGLVAGGGLGTGTGVALGTITGSLVGGLTSLATGGLGAGLGAGVGAMHGPFVNMGELAGEGIRKITGTIPGWEASEEQQKTLEKMMGQVNEQERPSEDDLAALSSG</sequence>
<name>A0A6G1H5Y7_9PEZI</name>
<dbReference type="OrthoDB" id="3930519at2759"/>
<dbReference type="Proteomes" id="UP000800041">
    <property type="component" value="Unassembled WGS sequence"/>
</dbReference>
<evidence type="ECO:0000313" key="2">
    <source>
        <dbReference type="EMBL" id="KAF1988467.1"/>
    </source>
</evidence>
<feature type="non-terminal residue" evidence="2">
    <location>
        <position position="184"/>
    </location>
</feature>
<keyword evidence="3" id="KW-1185">Reference proteome</keyword>